<dbReference type="AlphaFoldDB" id="A0A6J4M620"/>
<organism evidence="2">
    <name type="scientific">uncultured Nocardioidaceae bacterium</name>
    <dbReference type="NCBI Taxonomy" id="253824"/>
    <lineage>
        <taxon>Bacteria</taxon>
        <taxon>Bacillati</taxon>
        <taxon>Actinomycetota</taxon>
        <taxon>Actinomycetes</taxon>
        <taxon>Propionibacteriales</taxon>
        <taxon>Nocardioidaceae</taxon>
        <taxon>environmental samples</taxon>
    </lineage>
</organism>
<dbReference type="EMBL" id="CADCUJ010000060">
    <property type="protein sequence ID" value="CAA9350795.1"/>
    <property type="molecule type" value="Genomic_DNA"/>
</dbReference>
<feature type="region of interest" description="Disordered" evidence="1">
    <location>
        <begin position="1"/>
        <end position="35"/>
    </location>
</feature>
<protein>
    <submittedName>
        <fullName evidence="2">Uncharacterized protein</fullName>
    </submittedName>
</protein>
<gene>
    <name evidence="2" type="ORF">AVDCRST_MAG72-1321</name>
</gene>
<reference evidence="2" key="1">
    <citation type="submission" date="2020-02" db="EMBL/GenBank/DDBJ databases">
        <authorList>
            <person name="Meier V. D."/>
        </authorList>
    </citation>
    <scope>NUCLEOTIDE SEQUENCE</scope>
    <source>
        <strain evidence="2">AVDCRST_MAG72</strain>
    </source>
</reference>
<sequence>WSRRRSRSSRTRSRSAGEPTSSPTSILSTSTAPGPWPWARSCGWARSCCCCRSTAAWRMPDVCGGCGPAWPASVSACWAGTTAVAAGAASRRTVRSPRT</sequence>
<feature type="compositionally biased region" description="Basic residues" evidence="1">
    <location>
        <begin position="1"/>
        <end position="13"/>
    </location>
</feature>
<proteinExistence type="predicted"/>
<feature type="non-terminal residue" evidence="2">
    <location>
        <position position="99"/>
    </location>
</feature>
<evidence type="ECO:0000256" key="1">
    <source>
        <dbReference type="SAM" id="MobiDB-lite"/>
    </source>
</evidence>
<feature type="compositionally biased region" description="Low complexity" evidence="1">
    <location>
        <begin position="19"/>
        <end position="33"/>
    </location>
</feature>
<evidence type="ECO:0000313" key="2">
    <source>
        <dbReference type="EMBL" id="CAA9350795.1"/>
    </source>
</evidence>
<accession>A0A6J4M620</accession>
<name>A0A6J4M620_9ACTN</name>
<feature type="non-terminal residue" evidence="2">
    <location>
        <position position="1"/>
    </location>
</feature>